<evidence type="ECO:0000259" key="7">
    <source>
        <dbReference type="Pfam" id="PF22638"/>
    </source>
</evidence>
<keyword evidence="5" id="KW-0975">Bacterial flagellum</keyword>
<name>A0A3B1CL81_9ZZZZ</name>
<keyword evidence="8" id="KW-0966">Cell projection</keyword>
<dbReference type="Pfam" id="PF00460">
    <property type="entry name" value="Flg_bb_rod"/>
    <property type="match status" value="1"/>
</dbReference>
<evidence type="ECO:0000256" key="3">
    <source>
        <dbReference type="ARBA" id="ARBA00009677"/>
    </source>
</evidence>
<keyword evidence="4" id="KW-0964">Secreted</keyword>
<dbReference type="Pfam" id="PF22638">
    <property type="entry name" value="FlgK_D1"/>
    <property type="match status" value="1"/>
</dbReference>
<feature type="domain" description="Flagellar hook-associated protein FlgK helical" evidence="7">
    <location>
        <begin position="95"/>
        <end position="332"/>
    </location>
</feature>
<comment type="subcellular location">
    <subcellularLocation>
        <location evidence="1">Bacterial flagellum</location>
    </subcellularLocation>
    <subcellularLocation>
        <location evidence="2">Secreted</location>
    </subcellularLocation>
</comment>
<dbReference type="GO" id="GO:0044780">
    <property type="term" value="P:bacterial-type flagellum assembly"/>
    <property type="evidence" value="ECO:0007669"/>
    <property type="project" value="InterPro"/>
</dbReference>
<dbReference type="GO" id="GO:0009424">
    <property type="term" value="C:bacterial-type flagellum hook"/>
    <property type="evidence" value="ECO:0007669"/>
    <property type="project" value="InterPro"/>
</dbReference>
<keyword evidence="8" id="KW-0282">Flagellum</keyword>
<proteinExistence type="inferred from homology"/>
<sequence length="398" mass="41709">MAGISNMFNVGRLALFANQKGLEVTSQNIANINTPGYTRQAVSFNTTTPLSTAPGQTGTGVEISEIRRVVNRFIESQITSGESSFGRLETESGLLNRVESIFSAAGGSGLNLAISDLFSALQDVSNAPADRPARTVLLERAKQLSQQIVTADTQFRQIRTDANKAMLGVLSDVNLFASQVATLNDRIKAVSLSGQNANDLLDQRQVLINKISERIDVQTIEDSFGQTTIFVGNGKALVEGKNAGSLVAAASADNDGFSNISFRSSNGSLTDITSAISNGSLSALIDVRDNKVPGFMDQLDQLSASLVNEFNQVHSATGTAFDLNGIQGGNFFGPLAPTARGLTANTGSGVLGVTVATPSALTLDKYRVTLSGTNYTVSNLTTGASSTPGTLPQTFEGL</sequence>
<organism evidence="8">
    <name type="scientific">hydrothermal vent metagenome</name>
    <dbReference type="NCBI Taxonomy" id="652676"/>
    <lineage>
        <taxon>unclassified sequences</taxon>
        <taxon>metagenomes</taxon>
        <taxon>ecological metagenomes</taxon>
    </lineage>
</organism>
<dbReference type="InterPro" id="IPR053927">
    <property type="entry name" value="FlgK_helical"/>
</dbReference>
<dbReference type="InterPro" id="IPR001444">
    <property type="entry name" value="Flag_bb_rod_N"/>
</dbReference>
<accession>A0A3B1CL81</accession>
<gene>
    <name evidence="8" type="ORF">MNBD_NITROSPIRAE01-1427</name>
</gene>
<dbReference type="GO" id="GO:0005198">
    <property type="term" value="F:structural molecule activity"/>
    <property type="evidence" value="ECO:0007669"/>
    <property type="project" value="InterPro"/>
</dbReference>
<dbReference type="InterPro" id="IPR002371">
    <property type="entry name" value="FlgK"/>
</dbReference>
<dbReference type="PANTHER" id="PTHR30033">
    <property type="entry name" value="FLAGELLAR HOOK-ASSOCIATED PROTEIN 1"/>
    <property type="match status" value="1"/>
</dbReference>
<feature type="domain" description="Flagellar basal body rod protein N-terminal" evidence="6">
    <location>
        <begin position="9"/>
        <end position="38"/>
    </location>
</feature>
<reference evidence="8" key="1">
    <citation type="submission" date="2018-06" db="EMBL/GenBank/DDBJ databases">
        <authorList>
            <person name="Zhirakovskaya E."/>
        </authorList>
    </citation>
    <scope>NUCLEOTIDE SEQUENCE</scope>
</reference>
<dbReference type="NCBIfam" id="TIGR02492">
    <property type="entry name" value="flgK_ends"/>
    <property type="match status" value="1"/>
</dbReference>
<evidence type="ECO:0000313" key="8">
    <source>
        <dbReference type="EMBL" id="VAX30909.1"/>
    </source>
</evidence>
<evidence type="ECO:0000256" key="5">
    <source>
        <dbReference type="ARBA" id="ARBA00023143"/>
    </source>
</evidence>
<evidence type="ECO:0000259" key="6">
    <source>
        <dbReference type="Pfam" id="PF00460"/>
    </source>
</evidence>
<evidence type="ECO:0000256" key="4">
    <source>
        <dbReference type="ARBA" id="ARBA00022525"/>
    </source>
</evidence>
<dbReference type="EMBL" id="UOGF01000067">
    <property type="protein sequence ID" value="VAX30909.1"/>
    <property type="molecule type" value="Genomic_DNA"/>
</dbReference>
<keyword evidence="8" id="KW-0969">Cilium</keyword>
<dbReference type="PANTHER" id="PTHR30033:SF1">
    <property type="entry name" value="FLAGELLAR HOOK-ASSOCIATED PROTEIN 1"/>
    <property type="match status" value="1"/>
</dbReference>
<dbReference type="GO" id="GO:0005576">
    <property type="term" value="C:extracellular region"/>
    <property type="evidence" value="ECO:0007669"/>
    <property type="project" value="UniProtKB-SubCell"/>
</dbReference>
<evidence type="ECO:0000256" key="1">
    <source>
        <dbReference type="ARBA" id="ARBA00004365"/>
    </source>
</evidence>
<feature type="non-terminal residue" evidence="8">
    <location>
        <position position="398"/>
    </location>
</feature>
<dbReference type="PRINTS" id="PR01005">
    <property type="entry name" value="FLGHOOKAP1"/>
</dbReference>
<dbReference type="SUPFAM" id="SSF64518">
    <property type="entry name" value="Phase 1 flagellin"/>
    <property type="match status" value="1"/>
</dbReference>
<dbReference type="AlphaFoldDB" id="A0A3B1CL81"/>
<evidence type="ECO:0000256" key="2">
    <source>
        <dbReference type="ARBA" id="ARBA00004613"/>
    </source>
</evidence>
<protein>
    <submittedName>
        <fullName evidence="8">Flagellar hook-associated protein FlgK</fullName>
    </submittedName>
</protein>
<comment type="similarity">
    <text evidence="3">Belongs to the flagella basal body rod proteins family.</text>
</comment>